<keyword evidence="10" id="KW-1185">Reference proteome</keyword>
<evidence type="ECO:0000256" key="1">
    <source>
        <dbReference type="ARBA" id="ARBA00004123"/>
    </source>
</evidence>
<dbReference type="InterPro" id="IPR006458">
    <property type="entry name" value="Ovate_C"/>
</dbReference>
<dbReference type="EMBL" id="KI517683">
    <property type="protein sequence ID" value="ESQ36221.1"/>
    <property type="molecule type" value="Genomic_DNA"/>
</dbReference>
<gene>
    <name evidence="9" type="ORF">EUTSA_v10009577mg</name>
</gene>
<keyword evidence="2 6" id="KW-0678">Repressor</keyword>
<feature type="domain" description="OVATE" evidence="8">
    <location>
        <begin position="246"/>
        <end position="305"/>
    </location>
</feature>
<dbReference type="InterPro" id="IPR038933">
    <property type="entry name" value="Ovate"/>
</dbReference>
<evidence type="ECO:0000313" key="9">
    <source>
        <dbReference type="EMBL" id="ESQ36221.1"/>
    </source>
</evidence>
<dbReference type="eggNOG" id="ENOG502RTS2">
    <property type="taxonomic scope" value="Eukaryota"/>
</dbReference>
<comment type="subcellular location">
    <subcellularLocation>
        <location evidence="1 6">Nucleus</location>
    </subcellularLocation>
</comment>
<dbReference type="Pfam" id="PF13724">
    <property type="entry name" value="DNA_binding_2"/>
    <property type="match status" value="1"/>
</dbReference>
<sequence>MRNYKFRFSAMIPSEWFHKLKNMTKPRKKHPPPDLLNTTKKKKQFSEFNSFPHSSNSYHSNKSHTSLESKSLQISPRNSLHMIQSKRKTVYKPSPPSSSSSSVSAGFNKKKIKFIPKQDSSSASSNLKLSSSADDIIIDTKNRDFKKKMFKEIKVIDSTDEACSASKRSRKTHHLSVKVNNKEKEKEEDACRIQKKHQKSLVSSGRRSSANSPRIKLRVTSPKIHVSARRSKSRLQSKQVLDSFAVIKSSVDPNKDFRESMVEMIEENDIRDSQDMEDLLACYLSLNPKEYHDLIFKVFVQVWLEVIKSKFSS</sequence>
<evidence type="ECO:0000259" key="8">
    <source>
        <dbReference type="PROSITE" id="PS51754"/>
    </source>
</evidence>
<dbReference type="STRING" id="72664.V4MVK8"/>
<reference evidence="9 10" key="1">
    <citation type="journal article" date="2013" name="Front. Plant Sci.">
        <title>The Reference Genome of the Halophytic Plant Eutrema salsugineum.</title>
        <authorList>
            <person name="Yang R."/>
            <person name="Jarvis D.E."/>
            <person name="Chen H."/>
            <person name="Beilstein M.A."/>
            <person name="Grimwood J."/>
            <person name="Jenkins J."/>
            <person name="Shu S."/>
            <person name="Prochnik S."/>
            <person name="Xin M."/>
            <person name="Ma C."/>
            <person name="Schmutz J."/>
            <person name="Wing R.A."/>
            <person name="Mitchell-Olds T."/>
            <person name="Schumaker K.S."/>
            <person name="Wang X."/>
        </authorList>
    </citation>
    <scope>NUCLEOTIDE SEQUENCE [LARGE SCALE GENOMIC DNA]</scope>
</reference>
<dbReference type="GO" id="GO:0005634">
    <property type="term" value="C:nucleus"/>
    <property type="evidence" value="ECO:0007669"/>
    <property type="project" value="UniProtKB-SubCell"/>
</dbReference>
<dbReference type="GO" id="GO:0045892">
    <property type="term" value="P:negative regulation of DNA-templated transcription"/>
    <property type="evidence" value="ECO:0007669"/>
    <property type="project" value="UniProtKB-UniRule"/>
</dbReference>
<feature type="compositionally biased region" description="Basic residues" evidence="7">
    <location>
        <begin position="167"/>
        <end position="176"/>
    </location>
</feature>
<feature type="region of interest" description="Disordered" evidence="7">
    <location>
        <begin position="161"/>
        <end position="212"/>
    </location>
</feature>
<organism evidence="9 10">
    <name type="scientific">Eutrema salsugineum</name>
    <name type="common">Saltwater cress</name>
    <name type="synonym">Sisymbrium salsugineum</name>
    <dbReference type="NCBI Taxonomy" id="72664"/>
    <lineage>
        <taxon>Eukaryota</taxon>
        <taxon>Viridiplantae</taxon>
        <taxon>Streptophyta</taxon>
        <taxon>Embryophyta</taxon>
        <taxon>Tracheophyta</taxon>
        <taxon>Spermatophyta</taxon>
        <taxon>Magnoliopsida</taxon>
        <taxon>eudicotyledons</taxon>
        <taxon>Gunneridae</taxon>
        <taxon>Pentapetalae</taxon>
        <taxon>rosids</taxon>
        <taxon>malvids</taxon>
        <taxon>Brassicales</taxon>
        <taxon>Brassicaceae</taxon>
        <taxon>Eutremeae</taxon>
        <taxon>Eutrema</taxon>
    </lineage>
</organism>
<dbReference type="GO" id="GO:0071548">
    <property type="term" value="P:response to dexamethasone"/>
    <property type="evidence" value="ECO:0007669"/>
    <property type="project" value="EnsemblPlants"/>
</dbReference>
<keyword evidence="3 6" id="KW-0805">Transcription regulation</keyword>
<accession>V4MVK8</accession>
<name>V4MVK8_EUTSA</name>
<dbReference type="Gramene" id="ESQ36221">
    <property type="protein sequence ID" value="ESQ36221"/>
    <property type="gene ID" value="EUTSA_v10009577mg"/>
</dbReference>
<evidence type="ECO:0000256" key="6">
    <source>
        <dbReference type="RuleBase" id="RU367028"/>
    </source>
</evidence>
<dbReference type="NCBIfam" id="TIGR01568">
    <property type="entry name" value="A_thal_3678"/>
    <property type="match status" value="1"/>
</dbReference>
<dbReference type="Proteomes" id="UP000030689">
    <property type="component" value="Unassembled WGS sequence"/>
</dbReference>
<evidence type="ECO:0000256" key="5">
    <source>
        <dbReference type="ARBA" id="ARBA00023242"/>
    </source>
</evidence>
<dbReference type="GO" id="GO:0003677">
    <property type="term" value="F:DNA binding"/>
    <property type="evidence" value="ECO:0007669"/>
    <property type="project" value="InterPro"/>
</dbReference>
<dbReference type="OMA" id="MRNYKFR"/>
<evidence type="ECO:0000256" key="7">
    <source>
        <dbReference type="SAM" id="MobiDB-lite"/>
    </source>
</evidence>
<protein>
    <recommendedName>
        <fullName evidence="6">Transcription repressor</fullName>
    </recommendedName>
    <alternativeName>
        <fullName evidence="6">Ovate family protein</fullName>
    </alternativeName>
</protein>
<dbReference type="OrthoDB" id="1928390at2759"/>
<feature type="compositionally biased region" description="Polar residues" evidence="7">
    <location>
        <begin position="200"/>
        <end position="212"/>
    </location>
</feature>
<dbReference type="KEGG" id="eus:EUTSA_v10009577mg"/>
<feature type="region of interest" description="Disordered" evidence="7">
    <location>
        <begin position="23"/>
        <end position="106"/>
    </location>
</feature>
<evidence type="ECO:0000256" key="2">
    <source>
        <dbReference type="ARBA" id="ARBA00022491"/>
    </source>
</evidence>
<dbReference type="InterPro" id="IPR025830">
    <property type="entry name" value="DNA_bnd_dom_ovate"/>
</dbReference>
<dbReference type="Pfam" id="PF04844">
    <property type="entry name" value="Ovate"/>
    <property type="match status" value="1"/>
</dbReference>
<dbReference type="PANTHER" id="PTHR33057">
    <property type="entry name" value="TRANSCRIPTION REPRESSOR OFP7-RELATED"/>
    <property type="match status" value="1"/>
</dbReference>
<evidence type="ECO:0000256" key="4">
    <source>
        <dbReference type="ARBA" id="ARBA00023163"/>
    </source>
</evidence>
<feature type="compositionally biased region" description="Low complexity" evidence="7">
    <location>
        <begin position="53"/>
        <end position="66"/>
    </location>
</feature>
<proteinExistence type="predicted"/>
<dbReference type="PANTHER" id="PTHR33057:SF151">
    <property type="entry name" value="TRANSCRIPTION REPRESSOR OFP1"/>
    <property type="match status" value="1"/>
</dbReference>
<keyword evidence="5 6" id="KW-0539">Nucleus</keyword>
<evidence type="ECO:0000313" key="10">
    <source>
        <dbReference type="Proteomes" id="UP000030689"/>
    </source>
</evidence>
<feature type="compositionally biased region" description="Basic and acidic residues" evidence="7">
    <location>
        <begin position="180"/>
        <end position="192"/>
    </location>
</feature>
<feature type="compositionally biased region" description="Polar residues" evidence="7">
    <location>
        <begin position="68"/>
        <end position="82"/>
    </location>
</feature>
<dbReference type="PROSITE" id="PS51754">
    <property type="entry name" value="OVATE"/>
    <property type="match status" value="1"/>
</dbReference>
<keyword evidence="4 6" id="KW-0804">Transcription</keyword>
<dbReference type="GO" id="GO:2000652">
    <property type="term" value="P:regulation of secondary cell wall biogenesis"/>
    <property type="evidence" value="ECO:0007669"/>
    <property type="project" value="EnsemblPlants"/>
</dbReference>
<dbReference type="AlphaFoldDB" id="V4MVK8"/>
<comment type="function">
    <text evidence="6">Transcriptional repressor that regulates multiple aspects of plant growth and development.</text>
</comment>
<evidence type="ECO:0000256" key="3">
    <source>
        <dbReference type="ARBA" id="ARBA00023015"/>
    </source>
</evidence>